<feature type="region of interest" description="Disordered" evidence="1">
    <location>
        <begin position="1"/>
        <end position="22"/>
    </location>
</feature>
<reference evidence="2" key="1">
    <citation type="submission" date="2018-06" db="EMBL/GenBank/DDBJ databases">
        <authorList>
            <person name="Zhirakovskaya E."/>
        </authorList>
    </citation>
    <scope>NUCLEOTIDE SEQUENCE</scope>
</reference>
<evidence type="ECO:0000313" key="2">
    <source>
        <dbReference type="EMBL" id="VAW56797.1"/>
    </source>
</evidence>
<gene>
    <name evidence="2" type="ORF">MNBD_GAMMA07-2062</name>
</gene>
<proteinExistence type="predicted"/>
<organism evidence="2">
    <name type="scientific">hydrothermal vent metagenome</name>
    <dbReference type="NCBI Taxonomy" id="652676"/>
    <lineage>
        <taxon>unclassified sequences</taxon>
        <taxon>metagenomes</taxon>
        <taxon>ecological metagenomes</taxon>
    </lineage>
</organism>
<protein>
    <submittedName>
        <fullName evidence="2">Uncharacterized protein</fullName>
    </submittedName>
</protein>
<feature type="compositionally biased region" description="Basic residues" evidence="1">
    <location>
        <begin position="8"/>
        <end position="22"/>
    </location>
</feature>
<accession>A0A3B0X1N2</accession>
<evidence type="ECO:0000256" key="1">
    <source>
        <dbReference type="SAM" id="MobiDB-lite"/>
    </source>
</evidence>
<dbReference type="AlphaFoldDB" id="A0A3B0X1N2"/>
<name>A0A3B0X1N2_9ZZZZ</name>
<dbReference type="EMBL" id="UOFF01000281">
    <property type="protein sequence ID" value="VAW56797.1"/>
    <property type="molecule type" value="Genomic_DNA"/>
</dbReference>
<sequence length="214" mass="24379">MAINEKQKQKKLAKKNKKRKSSKFISNIGGQQRLRSSNYARFPIHECFVPNTLFEIGIGYVIFTRRTPDGFIAISSFVLDVYCLGVKNALFKVSSEFEYENRIKPQLMSSNEDAVFEKVHQSCAKKLVEGAVLYANELGFSPHYDYKEAQKIFGAIDVDSCPVKYTYGQDGKPFYIRGPNESVSQAKRIVDTLNKKCGEEGFDYMMMLNEGMVE</sequence>